<dbReference type="CDD" id="cd06286">
    <property type="entry name" value="PBP1_CcpB-like"/>
    <property type="match status" value="1"/>
</dbReference>
<dbReference type="Gene3D" id="3.40.50.2300">
    <property type="match status" value="2"/>
</dbReference>
<name>A0ABW1TKI1_9LACO</name>
<evidence type="ECO:0000259" key="4">
    <source>
        <dbReference type="PROSITE" id="PS50932"/>
    </source>
</evidence>
<feature type="domain" description="HTH lacI-type" evidence="4">
    <location>
        <begin position="2"/>
        <end position="56"/>
    </location>
</feature>
<dbReference type="GO" id="GO:0003677">
    <property type="term" value="F:DNA binding"/>
    <property type="evidence" value="ECO:0007669"/>
    <property type="project" value="UniProtKB-KW"/>
</dbReference>
<evidence type="ECO:0000256" key="3">
    <source>
        <dbReference type="ARBA" id="ARBA00023163"/>
    </source>
</evidence>
<dbReference type="Pfam" id="PF00356">
    <property type="entry name" value="LacI"/>
    <property type="match status" value="1"/>
</dbReference>
<dbReference type="Pfam" id="PF00532">
    <property type="entry name" value="Peripla_BP_1"/>
    <property type="match status" value="1"/>
</dbReference>
<organism evidence="5 6">
    <name type="scientific">Levilactobacillus fujinensis</name>
    <dbReference type="NCBI Taxonomy" id="2486024"/>
    <lineage>
        <taxon>Bacteria</taxon>
        <taxon>Bacillati</taxon>
        <taxon>Bacillota</taxon>
        <taxon>Bacilli</taxon>
        <taxon>Lactobacillales</taxon>
        <taxon>Lactobacillaceae</taxon>
        <taxon>Levilactobacillus</taxon>
    </lineage>
</organism>
<evidence type="ECO:0000256" key="2">
    <source>
        <dbReference type="ARBA" id="ARBA00023125"/>
    </source>
</evidence>
<dbReference type="Gene3D" id="1.10.260.40">
    <property type="entry name" value="lambda repressor-like DNA-binding domains"/>
    <property type="match status" value="1"/>
</dbReference>
<keyword evidence="3" id="KW-0804">Transcription</keyword>
<evidence type="ECO:0000313" key="6">
    <source>
        <dbReference type="Proteomes" id="UP001596283"/>
    </source>
</evidence>
<dbReference type="Proteomes" id="UP001596283">
    <property type="component" value="Unassembled WGS sequence"/>
</dbReference>
<dbReference type="InterPro" id="IPR000843">
    <property type="entry name" value="HTH_LacI"/>
</dbReference>
<dbReference type="RefSeq" id="WP_125688758.1">
    <property type="nucleotide sequence ID" value="NZ_JBHSSI010000085.1"/>
</dbReference>
<dbReference type="PANTHER" id="PTHR30146:SF105">
    <property type="entry name" value="CATABOLITE CONTROL PROTEIN B"/>
    <property type="match status" value="1"/>
</dbReference>
<dbReference type="InterPro" id="IPR028082">
    <property type="entry name" value="Peripla_BP_I"/>
</dbReference>
<gene>
    <name evidence="5" type="ORF">ACFP1C_13205</name>
</gene>
<dbReference type="InterPro" id="IPR010982">
    <property type="entry name" value="Lambda_DNA-bd_dom_sf"/>
</dbReference>
<proteinExistence type="predicted"/>
<evidence type="ECO:0000313" key="5">
    <source>
        <dbReference type="EMBL" id="MFC6261885.1"/>
    </source>
</evidence>
<dbReference type="CDD" id="cd01392">
    <property type="entry name" value="HTH_LacI"/>
    <property type="match status" value="1"/>
</dbReference>
<dbReference type="PANTHER" id="PTHR30146">
    <property type="entry name" value="LACI-RELATED TRANSCRIPTIONAL REPRESSOR"/>
    <property type="match status" value="1"/>
</dbReference>
<sequence>MANIKDIARLAGYSPATVSRAINHSGYVSMAAQTRIDGVVAKLDYAPNEIARDLSQGRTANVGVVVPHLNHPYFTQIFNGILTAAFAAEYNVVLLQSKYDADLERGYLEQLHRKAFDALIFTSRAIPLGTLKRYQKYGAVVCCENPGDESLAATYSLREPAYQQAFRWIKAQGYRRIALTLSRSDELSATSQLTLATYRCVFGELPAPELLKTAVTTFQDGYVAAEQWISQGSSPEFIFSNGDDIAAGIRQCYRDQRMMVPPLMGQENQLSGRLLGLPTITHHFQRVGQAAFDLAATGEIKQIPIPAELILR</sequence>
<dbReference type="SUPFAM" id="SSF53822">
    <property type="entry name" value="Periplasmic binding protein-like I"/>
    <property type="match status" value="1"/>
</dbReference>
<dbReference type="SUPFAM" id="SSF47413">
    <property type="entry name" value="lambda repressor-like DNA-binding domains"/>
    <property type="match status" value="1"/>
</dbReference>
<dbReference type="InterPro" id="IPR001761">
    <property type="entry name" value="Peripla_BP/Lac1_sug-bd_dom"/>
</dbReference>
<reference evidence="6" key="1">
    <citation type="journal article" date="2019" name="Int. J. Syst. Evol. Microbiol.">
        <title>The Global Catalogue of Microorganisms (GCM) 10K type strain sequencing project: providing services to taxonomists for standard genome sequencing and annotation.</title>
        <authorList>
            <consortium name="The Broad Institute Genomics Platform"/>
            <consortium name="The Broad Institute Genome Sequencing Center for Infectious Disease"/>
            <person name="Wu L."/>
            <person name="Ma J."/>
        </authorList>
    </citation>
    <scope>NUCLEOTIDE SEQUENCE [LARGE SCALE GENOMIC DNA]</scope>
    <source>
        <strain evidence="6">CCM 8908</strain>
    </source>
</reference>
<accession>A0ABW1TKI1</accession>
<dbReference type="SMART" id="SM00354">
    <property type="entry name" value="HTH_LACI"/>
    <property type="match status" value="1"/>
</dbReference>
<evidence type="ECO:0000256" key="1">
    <source>
        <dbReference type="ARBA" id="ARBA00023015"/>
    </source>
</evidence>
<dbReference type="PROSITE" id="PS50932">
    <property type="entry name" value="HTH_LACI_2"/>
    <property type="match status" value="1"/>
</dbReference>
<keyword evidence="6" id="KW-1185">Reference proteome</keyword>
<keyword evidence="2 5" id="KW-0238">DNA-binding</keyword>
<protein>
    <submittedName>
        <fullName evidence="5">LacI family DNA-binding transcriptional regulator</fullName>
    </submittedName>
</protein>
<dbReference type="EMBL" id="JBHSSI010000085">
    <property type="protein sequence ID" value="MFC6261885.1"/>
    <property type="molecule type" value="Genomic_DNA"/>
</dbReference>
<comment type="caution">
    <text evidence="5">The sequence shown here is derived from an EMBL/GenBank/DDBJ whole genome shotgun (WGS) entry which is preliminary data.</text>
</comment>
<keyword evidence="1" id="KW-0805">Transcription regulation</keyword>